<protein>
    <submittedName>
        <fullName evidence="3">ATP-dependent endonuclease</fullName>
    </submittedName>
</protein>
<keyword evidence="3" id="KW-0540">Nuclease</keyword>
<sequence>MSQDKKSRPYIKLVKIKNFRKFKAFTFTPNEKTNIIAGSNESGKSSLLEAIDLVINGNVKRIEALGLEKIFCKETIDSRNLTNHPSIAQLPQLEVDLFLANIDSEEFKGTNNLLKQNDFGIRLLIDPNPELFSELQQILNEGLTVFPFEYYRVRFTTFADQQLSPFKKKVSSILIDNSNISSLSANRDFINRIYLASLGENHLQTKARHSQEYRKIREEFSNKNLHSLTAPIAGATMTVTDMRLSLSTKSQKEFENDLMVYKKDIPLDEHGMGLQSFIKTEFALSKSKENFNLILIEEPENHLAPDLLKKLISNLSQNIDSQLFITTHSSQIATGLALNNMHLLPSSGKEQPVKLEELAEEETADFFKKAPSNNLIEFALAKKVILVEGPSEYLLLPLFYKKVRGSSPDNDQVIIISVGGICFKRYLDIALKLKSKVAVITDNDGDIQTNCEERYEKYTENKDICVFCGDTKEDFTFEVTVYKANEELCNNCFTTHHNTLDYMLKNKTEAAYRLLTSHGEELRTPSYIVRAINWISAE</sequence>
<dbReference type="RefSeq" id="WP_066591280.1">
    <property type="nucleotide sequence ID" value="NZ_CAPFQK010000004.1"/>
</dbReference>
<dbReference type="AlphaFoldDB" id="A0A227KRN8"/>
<dbReference type="CDD" id="cd01026">
    <property type="entry name" value="TOPRIM_OLD"/>
    <property type="match status" value="1"/>
</dbReference>
<dbReference type="Pfam" id="PF13175">
    <property type="entry name" value="AAA_15"/>
    <property type="match status" value="2"/>
</dbReference>
<feature type="domain" description="Endonuclease GajA/Old nuclease/RecF-like AAA" evidence="1">
    <location>
        <begin position="10"/>
        <end position="131"/>
    </location>
</feature>
<evidence type="ECO:0000259" key="2">
    <source>
        <dbReference type="Pfam" id="PF20469"/>
    </source>
</evidence>
<accession>A0A227KRN8</accession>
<keyword evidence="3" id="KW-0255">Endonuclease</keyword>
<keyword evidence="4" id="KW-1185">Reference proteome</keyword>
<evidence type="ECO:0000259" key="1">
    <source>
        <dbReference type="Pfam" id="PF13175"/>
    </source>
</evidence>
<proteinExistence type="predicted"/>
<dbReference type="GeneID" id="78363371"/>
<dbReference type="GO" id="GO:0004519">
    <property type="term" value="F:endonuclease activity"/>
    <property type="evidence" value="ECO:0007669"/>
    <property type="project" value="UniProtKB-KW"/>
</dbReference>
<name>A0A227KRN8_9BURK</name>
<reference evidence="4" key="1">
    <citation type="submission" date="2017-05" db="EMBL/GenBank/DDBJ databases">
        <title>Improved OligoMM genomes.</title>
        <authorList>
            <person name="Garzetti D."/>
        </authorList>
    </citation>
    <scope>NUCLEOTIDE SEQUENCE [LARGE SCALE GENOMIC DNA]</scope>
    <source>
        <strain evidence="4">YL45</strain>
    </source>
</reference>
<organism evidence="3 4">
    <name type="scientific">Turicimonas muris</name>
    <dbReference type="NCBI Taxonomy" id="1796652"/>
    <lineage>
        <taxon>Bacteria</taxon>
        <taxon>Pseudomonadati</taxon>
        <taxon>Pseudomonadota</taxon>
        <taxon>Betaproteobacteria</taxon>
        <taxon>Burkholderiales</taxon>
        <taxon>Sutterellaceae</taxon>
        <taxon>Turicimonas</taxon>
    </lineage>
</organism>
<feature type="domain" description="OLD protein-like TOPRIM" evidence="2">
    <location>
        <begin position="381"/>
        <end position="444"/>
    </location>
</feature>
<dbReference type="PANTHER" id="PTHR43581">
    <property type="entry name" value="ATP/GTP PHOSPHATASE"/>
    <property type="match status" value="1"/>
</dbReference>
<dbReference type="InterPro" id="IPR051396">
    <property type="entry name" value="Bact_Antivir_Def_Nuclease"/>
</dbReference>
<dbReference type="InterPro" id="IPR027417">
    <property type="entry name" value="P-loop_NTPase"/>
</dbReference>
<dbReference type="InterPro" id="IPR041685">
    <property type="entry name" value="AAA_GajA/Old/RecF-like"/>
</dbReference>
<dbReference type="Gene3D" id="3.40.50.300">
    <property type="entry name" value="P-loop containing nucleotide triphosphate hydrolases"/>
    <property type="match status" value="1"/>
</dbReference>
<keyword evidence="3" id="KW-0378">Hydrolase</keyword>
<dbReference type="InterPro" id="IPR034139">
    <property type="entry name" value="TOPRIM_OLD"/>
</dbReference>
<dbReference type="Pfam" id="PF20469">
    <property type="entry name" value="OLD-like_TOPRIM"/>
    <property type="match status" value="1"/>
</dbReference>
<dbReference type="SUPFAM" id="SSF52540">
    <property type="entry name" value="P-loop containing nucleoside triphosphate hydrolases"/>
    <property type="match status" value="1"/>
</dbReference>
<comment type="caution">
    <text evidence="3">The sequence shown here is derived from an EMBL/GenBank/DDBJ whole genome shotgun (WGS) entry which is preliminary data.</text>
</comment>
<dbReference type="Proteomes" id="UP000214610">
    <property type="component" value="Unassembled WGS sequence"/>
</dbReference>
<evidence type="ECO:0000313" key="4">
    <source>
        <dbReference type="Proteomes" id="UP000214610"/>
    </source>
</evidence>
<gene>
    <name evidence="3" type="ORF">ADH67_02400</name>
</gene>
<dbReference type="PANTHER" id="PTHR43581:SF4">
    <property type="entry name" value="ATP_GTP PHOSPHATASE"/>
    <property type="match status" value="1"/>
</dbReference>
<dbReference type="EMBL" id="NHMP01000001">
    <property type="protein sequence ID" value="OXE51163.1"/>
    <property type="molecule type" value="Genomic_DNA"/>
</dbReference>
<evidence type="ECO:0000313" key="3">
    <source>
        <dbReference type="EMBL" id="OXE51163.1"/>
    </source>
</evidence>
<feature type="domain" description="Endonuclease GajA/Old nuclease/RecF-like AAA" evidence="1">
    <location>
        <begin position="176"/>
        <end position="333"/>
    </location>
</feature>